<dbReference type="PROSITE" id="PS51194">
    <property type="entry name" value="HELICASE_CTER"/>
    <property type="match status" value="1"/>
</dbReference>
<name>A0A0N4VGB3_ENTVE</name>
<dbReference type="GO" id="GO:0005634">
    <property type="term" value="C:nucleus"/>
    <property type="evidence" value="ECO:0007669"/>
    <property type="project" value="TreeGrafter"/>
</dbReference>
<proteinExistence type="predicted"/>
<keyword evidence="3" id="KW-0067">ATP-binding</keyword>
<accession>A0A0N4VGB3</accession>
<dbReference type="CDD" id="cd18008">
    <property type="entry name" value="DEXDc_SHPRH-like"/>
    <property type="match status" value="1"/>
</dbReference>
<dbReference type="EMBL" id="UXUI01009885">
    <property type="protein sequence ID" value="VDD94457.1"/>
    <property type="molecule type" value="Genomic_DNA"/>
</dbReference>
<gene>
    <name evidence="6" type="ORF">EVEC_LOCUS9208</name>
</gene>
<keyword evidence="7" id="KW-1185">Reference proteome</keyword>
<dbReference type="AlphaFoldDB" id="A0A0N4VGB3"/>
<dbReference type="Pfam" id="PF00176">
    <property type="entry name" value="SNF2-rel_dom"/>
    <property type="match status" value="1"/>
</dbReference>
<dbReference type="SMART" id="SM00487">
    <property type="entry name" value="DEXDc"/>
    <property type="match status" value="1"/>
</dbReference>
<dbReference type="InterPro" id="IPR001650">
    <property type="entry name" value="Helicase_C-like"/>
</dbReference>
<dbReference type="InterPro" id="IPR027417">
    <property type="entry name" value="P-loop_NTPase"/>
</dbReference>
<evidence type="ECO:0000259" key="5">
    <source>
        <dbReference type="PROSITE" id="PS51194"/>
    </source>
</evidence>
<dbReference type="SMART" id="SM00490">
    <property type="entry name" value="HELICc"/>
    <property type="match status" value="1"/>
</dbReference>
<feature type="domain" description="Helicase ATP-binding" evidence="4">
    <location>
        <begin position="39"/>
        <end position="249"/>
    </location>
</feature>
<keyword evidence="1" id="KW-0547">Nucleotide-binding</keyword>
<dbReference type="InterPro" id="IPR049730">
    <property type="entry name" value="SNF2/RAD54-like_C"/>
</dbReference>
<evidence type="ECO:0000256" key="3">
    <source>
        <dbReference type="ARBA" id="ARBA00022840"/>
    </source>
</evidence>
<dbReference type="InterPro" id="IPR014001">
    <property type="entry name" value="Helicase_ATP-bd"/>
</dbReference>
<reference evidence="6 7" key="2">
    <citation type="submission" date="2018-10" db="EMBL/GenBank/DDBJ databases">
        <authorList>
            <consortium name="Pathogen Informatics"/>
        </authorList>
    </citation>
    <scope>NUCLEOTIDE SEQUENCE [LARGE SCALE GENOMIC DNA]</scope>
</reference>
<evidence type="ECO:0000259" key="4">
    <source>
        <dbReference type="PROSITE" id="PS51192"/>
    </source>
</evidence>
<dbReference type="GO" id="GO:0005524">
    <property type="term" value="F:ATP binding"/>
    <property type="evidence" value="ECO:0007669"/>
    <property type="project" value="UniProtKB-KW"/>
</dbReference>
<dbReference type="GO" id="GO:0006281">
    <property type="term" value="P:DNA repair"/>
    <property type="evidence" value="ECO:0007669"/>
    <property type="project" value="TreeGrafter"/>
</dbReference>
<dbReference type="Gene3D" id="3.40.50.10810">
    <property type="entry name" value="Tandem AAA-ATPase domain"/>
    <property type="match status" value="1"/>
</dbReference>
<evidence type="ECO:0000313" key="8">
    <source>
        <dbReference type="WBParaSite" id="EVEC_0000981101-mRNA-1"/>
    </source>
</evidence>
<dbReference type="PANTHER" id="PTHR45626">
    <property type="entry name" value="TRANSCRIPTION TERMINATION FACTOR 2-RELATED"/>
    <property type="match status" value="1"/>
</dbReference>
<dbReference type="PANTHER" id="PTHR45626:SF50">
    <property type="entry name" value="TRANSCRIPTION TERMINATION FACTOR 2"/>
    <property type="match status" value="1"/>
</dbReference>
<evidence type="ECO:0000313" key="7">
    <source>
        <dbReference type="Proteomes" id="UP000274131"/>
    </source>
</evidence>
<dbReference type="SUPFAM" id="SSF52540">
    <property type="entry name" value="P-loop containing nucleoside triphosphate hydrolases"/>
    <property type="match status" value="2"/>
</dbReference>
<evidence type="ECO:0000313" key="6">
    <source>
        <dbReference type="EMBL" id="VDD94457.1"/>
    </source>
</evidence>
<dbReference type="GO" id="GO:0008094">
    <property type="term" value="F:ATP-dependent activity, acting on DNA"/>
    <property type="evidence" value="ECO:0007669"/>
    <property type="project" value="TreeGrafter"/>
</dbReference>
<evidence type="ECO:0000256" key="2">
    <source>
        <dbReference type="ARBA" id="ARBA00022801"/>
    </source>
</evidence>
<dbReference type="Proteomes" id="UP000274131">
    <property type="component" value="Unassembled WGS sequence"/>
</dbReference>
<dbReference type="GO" id="GO:0016787">
    <property type="term" value="F:hydrolase activity"/>
    <property type="evidence" value="ECO:0007669"/>
    <property type="project" value="UniProtKB-KW"/>
</dbReference>
<dbReference type="WBParaSite" id="EVEC_0000981101-mRNA-1">
    <property type="protein sequence ID" value="EVEC_0000981101-mRNA-1"/>
    <property type="gene ID" value="EVEC_0000981101"/>
</dbReference>
<dbReference type="OrthoDB" id="423559at2759"/>
<dbReference type="STRING" id="51028.A0A0N4VGB3"/>
<dbReference type="CDD" id="cd18793">
    <property type="entry name" value="SF2_C_SNF"/>
    <property type="match status" value="1"/>
</dbReference>
<evidence type="ECO:0000256" key="1">
    <source>
        <dbReference type="ARBA" id="ARBA00022741"/>
    </source>
</evidence>
<dbReference type="Pfam" id="PF00271">
    <property type="entry name" value="Helicase_C"/>
    <property type="match status" value="1"/>
</dbReference>
<organism evidence="8">
    <name type="scientific">Enterobius vermicularis</name>
    <name type="common">Human pinworm</name>
    <dbReference type="NCBI Taxonomy" id="51028"/>
    <lineage>
        <taxon>Eukaryota</taxon>
        <taxon>Metazoa</taxon>
        <taxon>Ecdysozoa</taxon>
        <taxon>Nematoda</taxon>
        <taxon>Chromadorea</taxon>
        <taxon>Rhabditida</taxon>
        <taxon>Spirurina</taxon>
        <taxon>Oxyuridomorpha</taxon>
        <taxon>Oxyuroidea</taxon>
        <taxon>Oxyuridae</taxon>
        <taxon>Enterobius</taxon>
    </lineage>
</organism>
<dbReference type="PROSITE" id="PS51192">
    <property type="entry name" value="HELICASE_ATP_BIND_1"/>
    <property type="match status" value="1"/>
</dbReference>
<keyword evidence="2" id="KW-0378">Hydrolase</keyword>
<reference evidence="8" key="1">
    <citation type="submission" date="2017-02" db="UniProtKB">
        <authorList>
            <consortium name="WormBaseParasite"/>
        </authorList>
    </citation>
    <scope>IDENTIFICATION</scope>
</reference>
<dbReference type="InterPro" id="IPR050628">
    <property type="entry name" value="SNF2_RAD54_helicase_TF"/>
</dbReference>
<protein>
    <submittedName>
        <fullName evidence="8">Helicase C-terminal domain-containing protein</fullName>
    </submittedName>
</protein>
<dbReference type="InterPro" id="IPR000330">
    <property type="entry name" value="SNF2_N"/>
</dbReference>
<feature type="domain" description="Helicase C-terminal" evidence="5">
    <location>
        <begin position="410"/>
        <end position="583"/>
    </location>
</feature>
<dbReference type="InterPro" id="IPR038718">
    <property type="entry name" value="SNF2-like_sf"/>
</dbReference>
<sequence>MTSDRFRNAYAITDHLPTPNGILTELLEHQKHGLAWMLWREKQVPPSGILADDMGLGKTLSFISLIVENLNRRKLFDEEEQKEKRKAIANFLVPSYCSLVIVPASLIYQWEEEIGRHVKPGLLRVYIFHGPKQKRETDPTRLAQYDVVLTTYSTVTNELNKKADVEVLDISSSGETSGLPRNTSKESVLTRVAWQRIILDEAHQIKNKNSLVSKACCRLPGICRWCSSGTPIHNKLWDLFSLIKFLRIRPFDEEAVWKEYIMGNSALASERLNTLVRGLLLRRQKTDINMITNKPIVSLKNFFKIYLCTPSCSFRQKVKEIIEQNISISKPREKWSKESVIRNPFLGSTRDISLCDNFRTMSCVLTLLLRLRQACVHMALTKKAVDIEAFRDIGLDYDEKDIDILDITSNLDQVNIDRKEEAVARLFEPSFNSTKVKIFFSVVVSQWTSLLEIIEQRLTQYGVEYTCITGKVLPKNRQQCVESFNRRNGGARVMLLSLTAGGVGLNLTGGNHLFLLDLHWNPAIEQQACDRIYRMGQKKDIFIYKFICHETIEQRVLNLQESKKALAESVLKGATSKKLNKLTINDIKFLFGLGSSGKM</sequence>
<dbReference type="Gene3D" id="3.40.50.300">
    <property type="entry name" value="P-loop containing nucleotide triphosphate hydrolases"/>
    <property type="match status" value="1"/>
</dbReference>